<dbReference type="SMART" id="SM00066">
    <property type="entry name" value="GAL4"/>
    <property type="match status" value="1"/>
</dbReference>
<evidence type="ECO:0000256" key="2">
    <source>
        <dbReference type="ARBA" id="ARBA00022723"/>
    </source>
</evidence>
<dbReference type="InterPro" id="IPR007219">
    <property type="entry name" value="XnlR_reg_dom"/>
</dbReference>
<dbReference type="EMBL" id="MDYN01000014">
    <property type="protein sequence ID" value="OQD84103.1"/>
    <property type="molecule type" value="Genomic_DNA"/>
</dbReference>
<dbReference type="Pfam" id="PF04082">
    <property type="entry name" value="Fungal_trans"/>
    <property type="match status" value="1"/>
</dbReference>
<dbReference type="SMART" id="SM00906">
    <property type="entry name" value="Fungal_trans"/>
    <property type="match status" value="1"/>
</dbReference>
<dbReference type="InterPro" id="IPR036864">
    <property type="entry name" value="Zn2-C6_fun-type_DNA-bd_sf"/>
</dbReference>
<reference evidence="10" key="1">
    <citation type="journal article" date="2017" name="Nat. Microbiol.">
        <title>Global analysis of biosynthetic gene clusters reveals vast potential of secondary metabolite production in Penicillium species.</title>
        <authorList>
            <person name="Nielsen J.C."/>
            <person name="Grijseels S."/>
            <person name="Prigent S."/>
            <person name="Ji B."/>
            <person name="Dainat J."/>
            <person name="Nielsen K.F."/>
            <person name="Frisvad J.C."/>
            <person name="Workman M."/>
            <person name="Nielsen J."/>
        </authorList>
    </citation>
    <scope>NUCLEOTIDE SEQUENCE [LARGE SCALE GENOMIC DNA]</scope>
    <source>
        <strain evidence="10">IBT 31811</strain>
    </source>
</reference>
<protein>
    <recommendedName>
        <fullName evidence="8">Zn(2)-C6 fungal-type domain-containing protein</fullName>
    </recommendedName>
</protein>
<sequence>MSGITRGHSCTLCQRRKVRCDKQKPCGNCVKANAECIAAPMRPRGKRNTPKPQGKDLAERVKKYEELMTRHGLDFESLIGQGTSGAPELPQNKEVSPKEGPGNKRPSRTTKEIDSKWFAYYNEYRATDEMLNGSSDEENERPTVHHAFDAMFSDNSGFPFFAGSSQTETLSHPSSTQVIQLWQIYINNVNPVLKISHVPTLQPQIIEACTNLVNIPKPISALMFGIYLTAIISMDEKGVQNILECDQSTAFARYREAMEQALIDACFMKSSDFMVLQAYILYLITMRLWIDPRSLFCLIGIAVRMATRIGLHRDGAQFGLSPFDTEQRRRLWWQIVVLDKRIAEITGSPINALSSMGADCRYPLNVNDTDLHPQSKEPPLWSPGITEMTFALTRIEITIASAPNGIRPNPRAPESAIFNKASTTDPTSQTPDPNISETLDRYCRHMETTYLKHCNTEIPLQLFTLLMTRVSLHKLRVLDFVCRGTTSPDPDKERQDAAFLAAIEMLESDNTIHSTPSLRGLVWYSHMHIPLPGYIFLANELRDRTHGELCERAWIAICRSPYHKGLSRNLRSPLHVALAQALLKSWRAKERVELKSGRVLQVPGLVSSLRESLPGHLTKQKVGRNVAGAAMEAEDWSKPSSMHETGNMMSGENMLLESMTLTDDFPGSSSFDYNQVFWTNLMQAGAFGGIWNGYDYIMPQERPTP</sequence>
<evidence type="ECO:0000256" key="3">
    <source>
        <dbReference type="ARBA" id="ARBA00023015"/>
    </source>
</evidence>
<dbReference type="SUPFAM" id="SSF57701">
    <property type="entry name" value="Zn2/Cys6 DNA-binding domain"/>
    <property type="match status" value="1"/>
</dbReference>
<feature type="domain" description="Zn(2)-C6 fungal-type" evidence="8">
    <location>
        <begin position="9"/>
        <end position="38"/>
    </location>
</feature>
<evidence type="ECO:0000313" key="9">
    <source>
        <dbReference type="EMBL" id="OQD84103.1"/>
    </source>
</evidence>
<dbReference type="Pfam" id="PF00172">
    <property type="entry name" value="Zn_clus"/>
    <property type="match status" value="1"/>
</dbReference>
<evidence type="ECO:0000256" key="4">
    <source>
        <dbReference type="ARBA" id="ARBA00023125"/>
    </source>
</evidence>
<feature type="region of interest" description="Disordered" evidence="7">
    <location>
        <begin position="77"/>
        <end position="109"/>
    </location>
</feature>
<dbReference type="STRING" id="416450.A0A1V6Q4B0"/>
<dbReference type="PANTHER" id="PTHR31001:SF45">
    <property type="entry name" value="ZN(II)2CYS6 TRANSCRIPTION FACTOR (EUROFUNG)"/>
    <property type="match status" value="1"/>
</dbReference>
<dbReference type="GO" id="GO:0003677">
    <property type="term" value="F:DNA binding"/>
    <property type="evidence" value="ECO:0007669"/>
    <property type="project" value="UniProtKB-KW"/>
</dbReference>
<dbReference type="AlphaFoldDB" id="A0A1V6Q4B0"/>
<keyword evidence="6" id="KW-0539">Nucleus</keyword>
<keyword evidence="3" id="KW-0805">Transcription regulation</keyword>
<evidence type="ECO:0000256" key="1">
    <source>
        <dbReference type="ARBA" id="ARBA00004123"/>
    </source>
</evidence>
<organism evidence="9 10">
    <name type="scientific">Penicillium antarcticum</name>
    <dbReference type="NCBI Taxonomy" id="416450"/>
    <lineage>
        <taxon>Eukaryota</taxon>
        <taxon>Fungi</taxon>
        <taxon>Dikarya</taxon>
        <taxon>Ascomycota</taxon>
        <taxon>Pezizomycotina</taxon>
        <taxon>Eurotiomycetes</taxon>
        <taxon>Eurotiomycetidae</taxon>
        <taxon>Eurotiales</taxon>
        <taxon>Aspergillaceae</taxon>
        <taxon>Penicillium</taxon>
    </lineage>
</organism>
<dbReference type="InterPro" id="IPR050613">
    <property type="entry name" value="Sec_Metabolite_Reg"/>
</dbReference>
<keyword evidence="4" id="KW-0238">DNA-binding</keyword>
<dbReference type="GO" id="GO:0008270">
    <property type="term" value="F:zinc ion binding"/>
    <property type="evidence" value="ECO:0007669"/>
    <property type="project" value="InterPro"/>
</dbReference>
<dbReference type="InterPro" id="IPR001138">
    <property type="entry name" value="Zn2Cys6_DnaBD"/>
</dbReference>
<dbReference type="Proteomes" id="UP000191672">
    <property type="component" value="Unassembled WGS sequence"/>
</dbReference>
<name>A0A1V6Q4B0_9EURO</name>
<keyword evidence="2" id="KW-0479">Metal-binding</keyword>
<evidence type="ECO:0000259" key="8">
    <source>
        <dbReference type="PROSITE" id="PS50048"/>
    </source>
</evidence>
<dbReference type="GO" id="GO:0005634">
    <property type="term" value="C:nucleus"/>
    <property type="evidence" value="ECO:0007669"/>
    <property type="project" value="UniProtKB-SubCell"/>
</dbReference>
<dbReference type="CDD" id="cd00067">
    <property type="entry name" value="GAL4"/>
    <property type="match status" value="1"/>
</dbReference>
<keyword evidence="5" id="KW-0804">Transcription</keyword>
<dbReference type="GO" id="GO:0006351">
    <property type="term" value="P:DNA-templated transcription"/>
    <property type="evidence" value="ECO:0007669"/>
    <property type="project" value="InterPro"/>
</dbReference>
<keyword evidence="10" id="KW-1185">Reference proteome</keyword>
<comment type="subcellular location">
    <subcellularLocation>
        <location evidence="1">Nucleus</location>
    </subcellularLocation>
</comment>
<evidence type="ECO:0000256" key="7">
    <source>
        <dbReference type="SAM" id="MobiDB-lite"/>
    </source>
</evidence>
<dbReference type="PANTHER" id="PTHR31001">
    <property type="entry name" value="UNCHARACTERIZED TRANSCRIPTIONAL REGULATORY PROTEIN"/>
    <property type="match status" value="1"/>
</dbReference>
<comment type="caution">
    <text evidence="9">The sequence shown here is derived from an EMBL/GenBank/DDBJ whole genome shotgun (WGS) entry which is preliminary data.</text>
</comment>
<evidence type="ECO:0000313" key="10">
    <source>
        <dbReference type="Proteomes" id="UP000191672"/>
    </source>
</evidence>
<dbReference type="PROSITE" id="PS50048">
    <property type="entry name" value="ZN2_CY6_FUNGAL_2"/>
    <property type="match status" value="1"/>
</dbReference>
<gene>
    <name evidence="9" type="ORF">PENANT_c014G01870</name>
</gene>
<dbReference type="OrthoDB" id="2269373at2759"/>
<dbReference type="Gene3D" id="4.10.240.10">
    <property type="entry name" value="Zn(2)-C6 fungal-type DNA-binding domain"/>
    <property type="match status" value="1"/>
</dbReference>
<evidence type="ECO:0000256" key="6">
    <source>
        <dbReference type="ARBA" id="ARBA00023242"/>
    </source>
</evidence>
<dbReference type="CDD" id="cd12148">
    <property type="entry name" value="fungal_TF_MHR"/>
    <property type="match status" value="1"/>
</dbReference>
<accession>A0A1V6Q4B0</accession>
<proteinExistence type="predicted"/>
<evidence type="ECO:0000256" key="5">
    <source>
        <dbReference type="ARBA" id="ARBA00023163"/>
    </source>
</evidence>
<dbReference type="GO" id="GO:0000981">
    <property type="term" value="F:DNA-binding transcription factor activity, RNA polymerase II-specific"/>
    <property type="evidence" value="ECO:0007669"/>
    <property type="project" value="InterPro"/>
</dbReference>